<dbReference type="Proteomes" id="UP000202181">
    <property type="component" value="Segment"/>
</dbReference>
<dbReference type="OrthoDB" id="5116at10239"/>
<keyword evidence="3" id="KW-1185">Reference proteome</keyword>
<evidence type="ECO:0000313" key="3">
    <source>
        <dbReference type="Proteomes" id="UP000202181"/>
    </source>
</evidence>
<sequence>MSIKDRMILPDQGLHVDGGTYDMVNPFSSGQNGPVGQVGKFVTNASRLRRNVIARVMEFPRWVDYMPNPQLWRQAIKSFIEVHTTITGLDKTLSAEYVQTQQGRNNRVQYEAGLVTEALSSVTHTTPDKLGKVYQNMLWAWLVYGVCDPQTGHPGLAAINPNVPDHLPDMYSMTVLYFEPDAYNRKPQNAWWLTNMAPETSGQDIGERDPNTGPQTNELSITFTSQQWTGWGPMQAAAKELERMKLYGLRPYERKLWLTPSQQTDGINPDVDATPGGYRSVSDEQMAQQLRG</sequence>
<dbReference type="RefSeq" id="YP_009290894.1">
    <property type="nucleotide sequence ID" value="NC_031107.2"/>
</dbReference>
<proteinExistence type="predicted"/>
<name>A0A1B2IAI1_9CAUD</name>
<feature type="compositionally biased region" description="Polar residues" evidence="1">
    <location>
        <begin position="283"/>
        <end position="292"/>
    </location>
</feature>
<dbReference type="InterPro" id="IPR057119">
    <property type="entry name" value="Phage_TTP_14"/>
</dbReference>
<dbReference type="KEGG" id="vg:29057226"/>
<dbReference type="GeneID" id="29057226"/>
<gene>
    <name evidence="2" type="ORF">ASESINO_276</name>
</gene>
<evidence type="ECO:0000313" key="2">
    <source>
        <dbReference type="EMBL" id="ANZ48289.1"/>
    </source>
</evidence>
<evidence type="ECO:0000256" key="1">
    <source>
        <dbReference type="SAM" id="MobiDB-lite"/>
    </source>
</evidence>
<reference evidence="2" key="1">
    <citation type="submission" date="2016-06" db="EMBL/GenBank/DDBJ databases">
        <authorList>
            <person name="Berg J.A."/>
            <person name="Hyde J.R."/>
            <person name="Breakwell D.P."/>
            <person name="Hope S."/>
            <person name="Grose J.H."/>
        </authorList>
    </citation>
    <scope>NUCLEOTIDE SEQUENCE [LARGE SCALE GENOMIC DNA]</scope>
</reference>
<accession>A0A1B2IAI1</accession>
<feature type="region of interest" description="Disordered" evidence="1">
    <location>
        <begin position="260"/>
        <end position="292"/>
    </location>
</feature>
<organism evidence="2 3">
    <name type="scientific">Erwinia phage vB_EamM_Asesino</name>
    <dbReference type="NCBI Taxonomy" id="1883370"/>
    <lineage>
        <taxon>Viruses</taxon>
        <taxon>Duplodnaviria</taxon>
        <taxon>Heunggongvirae</taxon>
        <taxon>Uroviricota</taxon>
        <taxon>Caudoviricetes</taxon>
        <taxon>Chimalliviridae</taxon>
        <taxon>Erskinevirus</taxon>
        <taxon>Erskinevirus asesino</taxon>
    </lineage>
</organism>
<dbReference type="Pfam" id="PF23806">
    <property type="entry name" value="Phage_TTP_14"/>
    <property type="match status" value="1"/>
</dbReference>
<dbReference type="EMBL" id="KX397364">
    <property type="protein sequence ID" value="ANZ48289.1"/>
    <property type="molecule type" value="Genomic_DNA"/>
</dbReference>
<protein>
    <submittedName>
        <fullName evidence="2">Virion structural protein</fullName>
    </submittedName>
</protein>